<sequence length="66" mass="6868">MDSLRNINVERTTFFLTTSIILLGSPGPAIATLVAIGRQYGIASGLRYLLGLQIGLAFAAAICATA</sequence>
<name>A0ABX7T2B9_9SPHN</name>
<protein>
    <recommendedName>
        <fullName evidence="4">LysE family translocator</fullName>
    </recommendedName>
</protein>
<gene>
    <name evidence="2" type="ORF">J4G78_11875</name>
</gene>
<evidence type="ECO:0000256" key="1">
    <source>
        <dbReference type="SAM" id="Phobius"/>
    </source>
</evidence>
<keyword evidence="1" id="KW-0812">Transmembrane</keyword>
<reference evidence="2 3" key="1">
    <citation type="submission" date="2021-03" db="EMBL/GenBank/DDBJ databases">
        <title>Complete genome of Parasphingorhabdus_sp.JHSY0214.</title>
        <authorList>
            <person name="Yoo J.H."/>
            <person name="Bae J.W."/>
        </authorList>
    </citation>
    <scope>NUCLEOTIDE SEQUENCE [LARGE SCALE GENOMIC DNA]</scope>
    <source>
        <strain evidence="2 3">JHSY0214</strain>
    </source>
</reference>
<evidence type="ECO:0008006" key="4">
    <source>
        <dbReference type="Google" id="ProtNLM"/>
    </source>
</evidence>
<proteinExistence type="predicted"/>
<evidence type="ECO:0000313" key="2">
    <source>
        <dbReference type="EMBL" id="QTD54937.1"/>
    </source>
</evidence>
<feature type="transmembrane region" description="Helical" evidence="1">
    <location>
        <begin position="48"/>
        <end position="65"/>
    </location>
</feature>
<dbReference type="Proteomes" id="UP000663923">
    <property type="component" value="Chromosome"/>
</dbReference>
<organism evidence="2 3">
    <name type="scientific">Parasphingorhabdus cellanae</name>
    <dbReference type="NCBI Taxonomy" id="2806553"/>
    <lineage>
        <taxon>Bacteria</taxon>
        <taxon>Pseudomonadati</taxon>
        <taxon>Pseudomonadota</taxon>
        <taxon>Alphaproteobacteria</taxon>
        <taxon>Sphingomonadales</taxon>
        <taxon>Sphingomonadaceae</taxon>
        <taxon>Parasphingorhabdus</taxon>
    </lineage>
</organism>
<dbReference type="RefSeq" id="WP_207986767.1">
    <property type="nucleotide sequence ID" value="NZ_CP071794.1"/>
</dbReference>
<keyword evidence="1" id="KW-1133">Transmembrane helix</keyword>
<dbReference type="EMBL" id="CP071794">
    <property type="protein sequence ID" value="QTD54937.1"/>
    <property type="molecule type" value="Genomic_DNA"/>
</dbReference>
<keyword evidence="1" id="KW-0472">Membrane</keyword>
<evidence type="ECO:0000313" key="3">
    <source>
        <dbReference type="Proteomes" id="UP000663923"/>
    </source>
</evidence>
<keyword evidence="3" id="KW-1185">Reference proteome</keyword>
<accession>A0ABX7T2B9</accession>
<feature type="transmembrane region" description="Helical" evidence="1">
    <location>
        <begin position="12"/>
        <end position="36"/>
    </location>
</feature>